<comment type="similarity">
    <text evidence="1">Belongs to the cyclin family. Cyclin AB subfamily.</text>
</comment>
<proteinExistence type="inferred from homology"/>
<keyword evidence="8" id="KW-1185">Reference proteome</keyword>
<dbReference type="EnsemblPlants" id="HORVU.MOREX.r3.2HG0178470.1">
    <property type="protein sequence ID" value="HORVU.MOREX.r3.2HG0178470.1"/>
    <property type="gene ID" value="HORVU.MOREX.r3.2HG0178470"/>
</dbReference>
<dbReference type="Gramene" id="HORVU.MOREX.r2.2HG0147640.1">
    <property type="protein sequence ID" value="HORVU.MOREX.r2.2HG0147640.1"/>
    <property type="gene ID" value="HORVU.MOREX.r2.2HG0147640"/>
</dbReference>
<reference evidence="7" key="2">
    <citation type="submission" date="2020-10" db="EMBL/GenBank/DDBJ databases">
        <authorList>
            <person name="Scholz U."/>
            <person name="Mascher M."/>
            <person name="Fiebig A."/>
        </authorList>
    </citation>
    <scope>NUCLEOTIDE SEQUENCE [LARGE SCALE GENOMIC DNA]</scope>
    <source>
        <strain evidence="7">cv. Morex</strain>
    </source>
</reference>
<keyword evidence="2" id="KW-0132">Cell division</keyword>
<reference evidence="7" key="3">
    <citation type="submission" date="2022-01" db="UniProtKB">
        <authorList>
            <consortium name="EnsemblPlants"/>
        </authorList>
    </citation>
    <scope>IDENTIFICATION</scope>
    <source>
        <strain evidence="7">subsp. vulgare</strain>
    </source>
</reference>
<dbReference type="SMR" id="A0A8I6X5B2"/>
<dbReference type="InterPro" id="IPR004367">
    <property type="entry name" value="Cyclin_C-dom"/>
</dbReference>
<dbReference type="GO" id="GO:0051301">
    <property type="term" value="P:cell division"/>
    <property type="evidence" value="ECO:0007669"/>
    <property type="project" value="UniProtKB-KW"/>
</dbReference>
<name>A0A8I6X5B2_HORVV</name>
<dbReference type="InterPro" id="IPR036915">
    <property type="entry name" value="Cyclin-like_sf"/>
</dbReference>
<dbReference type="Proteomes" id="UP000011116">
    <property type="component" value="Chromosome 2H"/>
</dbReference>
<dbReference type="InterPro" id="IPR013763">
    <property type="entry name" value="Cyclin-like_dom"/>
</dbReference>
<organism evidence="7 8">
    <name type="scientific">Hordeum vulgare subsp. vulgare</name>
    <name type="common">Domesticated barley</name>
    <dbReference type="NCBI Taxonomy" id="112509"/>
    <lineage>
        <taxon>Eukaryota</taxon>
        <taxon>Viridiplantae</taxon>
        <taxon>Streptophyta</taxon>
        <taxon>Embryophyta</taxon>
        <taxon>Tracheophyta</taxon>
        <taxon>Spermatophyta</taxon>
        <taxon>Magnoliopsida</taxon>
        <taxon>Liliopsida</taxon>
        <taxon>Poales</taxon>
        <taxon>Poaceae</taxon>
        <taxon>BOP clade</taxon>
        <taxon>Pooideae</taxon>
        <taxon>Triticodae</taxon>
        <taxon>Triticeae</taxon>
        <taxon>Hordeinae</taxon>
        <taxon>Hordeum</taxon>
    </lineage>
</organism>
<evidence type="ECO:0008006" key="9">
    <source>
        <dbReference type="Google" id="ProtNLM"/>
    </source>
</evidence>
<evidence type="ECO:0000313" key="7">
    <source>
        <dbReference type="EnsemblPlants" id="HORVU.MOREX.r3.2HG0178470.1"/>
    </source>
</evidence>
<dbReference type="AlphaFoldDB" id="A0A8I6X5B2"/>
<evidence type="ECO:0000313" key="8">
    <source>
        <dbReference type="Proteomes" id="UP000011116"/>
    </source>
</evidence>
<evidence type="ECO:0000256" key="1">
    <source>
        <dbReference type="ARBA" id="ARBA00006955"/>
    </source>
</evidence>
<evidence type="ECO:0000259" key="6">
    <source>
        <dbReference type="SMART" id="SM01332"/>
    </source>
</evidence>
<dbReference type="FunFam" id="1.10.472.10:FF:000013">
    <property type="entry name" value="Cyclin A1"/>
    <property type="match status" value="1"/>
</dbReference>
<evidence type="ECO:0000256" key="2">
    <source>
        <dbReference type="ARBA" id="ARBA00022618"/>
    </source>
</evidence>
<dbReference type="SUPFAM" id="SSF47954">
    <property type="entry name" value="Cyclin-like"/>
    <property type="match status" value="1"/>
</dbReference>
<dbReference type="Pfam" id="PF02984">
    <property type="entry name" value="Cyclin_C"/>
    <property type="match status" value="1"/>
</dbReference>
<dbReference type="SMART" id="SM00385">
    <property type="entry name" value="CYCLIN"/>
    <property type="match status" value="1"/>
</dbReference>
<sequence>MCIYLAELSLLDYDCIRFLPSVIAVACLFLARFTVSPKTRPWDLTLQENTSYKVSNLKSCILRIHELQLGRQYLNLKAIRSKYNERKFGCVSMMASSEEIPASFLEDLDK</sequence>
<reference evidence="8" key="1">
    <citation type="journal article" date="2012" name="Nature">
        <title>A physical, genetic and functional sequence assembly of the barley genome.</title>
        <authorList>
            <consortium name="The International Barley Genome Sequencing Consortium"/>
            <person name="Mayer K.F."/>
            <person name="Waugh R."/>
            <person name="Brown J.W."/>
            <person name="Schulman A."/>
            <person name="Langridge P."/>
            <person name="Platzer M."/>
            <person name="Fincher G.B."/>
            <person name="Muehlbauer G.J."/>
            <person name="Sato K."/>
            <person name="Close T.J."/>
            <person name="Wise R.P."/>
            <person name="Stein N."/>
        </authorList>
    </citation>
    <scope>NUCLEOTIDE SEQUENCE [LARGE SCALE GENOMIC DNA]</scope>
    <source>
        <strain evidence="8">cv. Morex</strain>
    </source>
</reference>
<keyword evidence="4" id="KW-0131">Cell cycle</keyword>
<keyword evidence="3" id="KW-0195">Cyclin</keyword>
<feature type="domain" description="Cyclin-like" evidence="5">
    <location>
        <begin position="1"/>
        <end position="66"/>
    </location>
</feature>
<dbReference type="SMART" id="SM01332">
    <property type="entry name" value="Cyclin_C"/>
    <property type="match status" value="1"/>
</dbReference>
<feature type="domain" description="Cyclin C-terminal" evidence="6">
    <location>
        <begin position="1"/>
        <end position="97"/>
    </location>
</feature>
<evidence type="ECO:0000256" key="4">
    <source>
        <dbReference type="ARBA" id="ARBA00023306"/>
    </source>
</evidence>
<accession>A0A8I6X5B2</accession>
<evidence type="ECO:0000259" key="5">
    <source>
        <dbReference type="SMART" id="SM00385"/>
    </source>
</evidence>
<evidence type="ECO:0000256" key="3">
    <source>
        <dbReference type="ARBA" id="ARBA00023127"/>
    </source>
</evidence>
<dbReference type="Gramene" id="HORVU.MOREX.r3.2HG0178470.1">
    <property type="protein sequence ID" value="HORVU.MOREX.r3.2HG0178470.1"/>
    <property type="gene ID" value="HORVU.MOREX.r3.2HG0178470"/>
</dbReference>
<dbReference type="Gene3D" id="1.10.472.10">
    <property type="entry name" value="Cyclin-like"/>
    <property type="match status" value="1"/>
</dbReference>
<protein>
    <recommendedName>
        <fullName evidence="9">Cyclin C-terminal domain-containing protein</fullName>
    </recommendedName>
</protein>